<feature type="binding site" evidence="7">
    <location>
        <begin position="304"/>
        <end position="306"/>
    </location>
    <ligand>
        <name>substrate</name>
    </ligand>
</feature>
<evidence type="ECO:0000256" key="4">
    <source>
        <dbReference type="ARBA" id="ARBA00023277"/>
    </source>
</evidence>
<dbReference type="RefSeq" id="WP_129423183.1">
    <property type="nucleotide sequence ID" value="NZ_SDPW01000001.1"/>
</dbReference>
<evidence type="ECO:0000256" key="7">
    <source>
        <dbReference type="PIRSR" id="PIRSR038994-2"/>
    </source>
</evidence>
<feature type="binding site" evidence="7">
    <location>
        <position position="248"/>
    </location>
    <ligand>
        <name>substrate</name>
    </ligand>
</feature>
<comment type="caution">
    <text evidence="10">The sequence shown here is derived from an EMBL/GenBank/DDBJ whole genome shotgun (WGS) entry which is preliminary data.</text>
</comment>
<comment type="similarity">
    <text evidence="1 5">Belongs to the metallo-dependent hydrolases superfamily. NagA family.</text>
</comment>
<dbReference type="PIRSF" id="PIRSF038994">
    <property type="entry name" value="NagA"/>
    <property type="match status" value="1"/>
</dbReference>
<name>A0A4Q2JZQ3_9ACTN</name>
<reference evidence="10 11" key="1">
    <citation type="submission" date="2019-01" db="EMBL/GenBank/DDBJ databases">
        <title>Senegalimassilia sp. nov. KGMB04484 isolated human feces.</title>
        <authorList>
            <person name="Han K.-I."/>
            <person name="Kim J.-S."/>
            <person name="Lee K.C."/>
            <person name="Suh M.K."/>
            <person name="Eom M.K."/>
            <person name="Lee J.H."/>
            <person name="Park S.-H."/>
            <person name="Kang S.W."/>
            <person name="Park J.-E."/>
            <person name="Oh B.S."/>
            <person name="Yu S.Y."/>
            <person name="Choi S.-H."/>
            <person name="Lee D.H."/>
            <person name="Yoon H."/>
            <person name="Kim B.-Y."/>
            <person name="Lee J.H."/>
            <person name="Lee J.-S."/>
        </authorList>
    </citation>
    <scope>NUCLEOTIDE SEQUENCE [LARGE SCALE GENOMIC DNA]</scope>
    <source>
        <strain evidence="10 11">KGMB04484</strain>
    </source>
</reference>
<accession>A0A4Q2JZQ3</accession>
<feature type="domain" description="Amidohydrolase-related" evidence="9">
    <location>
        <begin position="49"/>
        <end position="376"/>
    </location>
</feature>
<dbReference type="Gene3D" id="3.20.20.140">
    <property type="entry name" value="Metal-dependent hydrolases"/>
    <property type="match status" value="1"/>
</dbReference>
<feature type="active site" description="Proton donor/acceptor" evidence="6">
    <location>
        <position position="271"/>
    </location>
</feature>
<evidence type="ECO:0000256" key="5">
    <source>
        <dbReference type="PIRNR" id="PIRNR038994"/>
    </source>
</evidence>
<keyword evidence="11" id="KW-1185">Reference proteome</keyword>
<evidence type="ECO:0000256" key="2">
    <source>
        <dbReference type="ARBA" id="ARBA00022723"/>
    </source>
</evidence>
<dbReference type="GO" id="GO:0046872">
    <property type="term" value="F:metal ion binding"/>
    <property type="evidence" value="ECO:0007669"/>
    <property type="project" value="UniProtKB-KW"/>
</dbReference>
<keyword evidence="2 8" id="KW-0479">Metal-binding</keyword>
<evidence type="ECO:0000256" key="3">
    <source>
        <dbReference type="ARBA" id="ARBA00022801"/>
    </source>
</evidence>
<dbReference type="InterPro" id="IPR003764">
    <property type="entry name" value="GlcNAc_6-P_deAcase"/>
</dbReference>
<evidence type="ECO:0000256" key="6">
    <source>
        <dbReference type="PIRSR" id="PIRSR038994-1"/>
    </source>
</evidence>
<feature type="binding site" evidence="8">
    <location>
        <position position="127"/>
    </location>
    <ligand>
        <name>Zn(2+)</name>
        <dbReference type="ChEBI" id="CHEBI:29105"/>
    </ligand>
</feature>
<dbReference type="SUPFAM" id="SSF51338">
    <property type="entry name" value="Composite domain of metallo-dependent hydrolases"/>
    <property type="match status" value="1"/>
</dbReference>
<dbReference type="GO" id="GO:0008448">
    <property type="term" value="F:N-acetylglucosamine-6-phosphate deacetylase activity"/>
    <property type="evidence" value="ECO:0007669"/>
    <property type="project" value="UniProtKB-EC"/>
</dbReference>
<feature type="binding site" evidence="8">
    <location>
        <position position="192"/>
    </location>
    <ligand>
        <name>Zn(2+)</name>
        <dbReference type="ChEBI" id="CHEBI:29105"/>
    </ligand>
</feature>
<dbReference type="EC" id="3.5.1.25" evidence="10"/>
<comment type="cofactor">
    <cofactor evidence="8">
        <name>a divalent metal cation</name>
        <dbReference type="ChEBI" id="CHEBI:60240"/>
    </cofactor>
    <text evidence="8">Binds 1 divalent metal cation per subunit.</text>
</comment>
<gene>
    <name evidence="10" type="primary">nagA</name>
    <name evidence="10" type="ORF">ET524_02500</name>
</gene>
<feature type="binding site" evidence="8">
    <location>
        <position position="213"/>
    </location>
    <ligand>
        <name>Zn(2+)</name>
        <dbReference type="ChEBI" id="CHEBI:29105"/>
    </ligand>
</feature>
<dbReference type="OrthoDB" id="9776488at2"/>
<dbReference type="NCBIfam" id="TIGR00221">
    <property type="entry name" value="nagA"/>
    <property type="match status" value="1"/>
</dbReference>
<keyword evidence="4 5" id="KW-0119">Carbohydrate metabolism</keyword>
<sequence>MRIVNGMVFDGQCFRERDVVVEGDRFARVEPAGATGSAGAHDVDAQGCYVIPGLIDVHFHGAMGHDFCDAEQEGIAAIARYEASRGVTAICPTTMTLPEERLAPIVASVAEHATADDEAGIVGINMEGPYIAPDKVGAQNPAYVRSASVEEFARLQAAARGLIKLVDVAPEQPGNLDFIHNVSHDVRVSVAHTCTDYDTACAAFDAGARHMTHLYNAMPSLHHRDPGPIAAGAERNDVTAEIIADGVHIHPAMVRLAFALFGDDRMILISDSLRACGLGDGEYELGGQQFTVRGNRATIANGSLAGSVSDVMACMRTAVQRMSIPLISAVKAASVNPARALGLEGERGAIAPGYVGDAVVLDRDLNIKHVVLRGRVLK</sequence>
<dbReference type="Proteomes" id="UP000293345">
    <property type="component" value="Unassembled WGS sequence"/>
</dbReference>
<feature type="binding site" evidence="7">
    <location>
        <position position="138"/>
    </location>
    <ligand>
        <name>substrate</name>
    </ligand>
</feature>
<dbReference type="InterPro" id="IPR032466">
    <property type="entry name" value="Metal_Hydrolase"/>
</dbReference>
<keyword evidence="3 5" id="KW-0378">Hydrolase</keyword>
<protein>
    <submittedName>
        <fullName evidence="10">N-acetylglucosamine-6-phosphate deacetylase</fullName>
        <ecNumber evidence="10">3.5.1.25</ecNumber>
    </submittedName>
</protein>
<evidence type="ECO:0000256" key="1">
    <source>
        <dbReference type="ARBA" id="ARBA00010716"/>
    </source>
</evidence>
<dbReference type="PANTHER" id="PTHR11113">
    <property type="entry name" value="N-ACETYLGLUCOSAMINE-6-PHOSPHATE DEACETYLASE"/>
    <property type="match status" value="1"/>
</dbReference>
<evidence type="ECO:0000313" key="11">
    <source>
        <dbReference type="Proteomes" id="UP000293345"/>
    </source>
</evidence>
<evidence type="ECO:0000256" key="8">
    <source>
        <dbReference type="PIRSR" id="PIRSR038994-3"/>
    </source>
</evidence>
<proteinExistence type="inferred from homology"/>
<dbReference type="CDD" id="cd00854">
    <property type="entry name" value="NagA"/>
    <property type="match status" value="1"/>
</dbReference>
<feature type="binding site" evidence="7">
    <location>
        <begin position="216"/>
        <end position="217"/>
    </location>
    <ligand>
        <name>substrate</name>
    </ligand>
</feature>
<dbReference type="Gene3D" id="2.30.40.10">
    <property type="entry name" value="Urease, subunit C, domain 1"/>
    <property type="match status" value="1"/>
</dbReference>
<feature type="binding site" evidence="7">
    <location>
        <position position="224"/>
    </location>
    <ligand>
        <name>substrate</name>
    </ligand>
</feature>
<dbReference type="PANTHER" id="PTHR11113:SF14">
    <property type="entry name" value="N-ACETYLGLUCOSAMINE-6-PHOSPHATE DEACETYLASE"/>
    <property type="match status" value="1"/>
</dbReference>
<evidence type="ECO:0000259" key="9">
    <source>
        <dbReference type="Pfam" id="PF01979"/>
    </source>
</evidence>
<dbReference type="SUPFAM" id="SSF51556">
    <property type="entry name" value="Metallo-dependent hydrolases"/>
    <property type="match status" value="1"/>
</dbReference>
<dbReference type="AlphaFoldDB" id="A0A4Q2JZQ3"/>
<dbReference type="Pfam" id="PF01979">
    <property type="entry name" value="Amidohydro_1"/>
    <property type="match status" value="1"/>
</dbReference>
<organism evidence="10 11">
    <name type="scientific">Senegalimassilia faecalis</name>
    <dbReference type="NCBI Taxonomy" id="2509433"/>
    <lineage>
        <taxon>Bacteria</taxon>
        <taxon>Bacillati</taxon>
        <taxon>Actinomycetota</taxon>
        <taxon>Coriobacteriia</taxon>
        <taxon>Coriobacteriales</taxon>
        <taxon>Coriobacteriaceae</taxon>
        <taxon>Senegalimassilia</taxon>
    </lineage>
</organism>
<dbReference type="InterPro" id="IPR011059">
    <property type="entry name" value="Metal-dep_hydrolase_composite"/>
</dbReference>
<dbReference type="EMBL" id="SDPW01000001">
    <property type="protein sequence ID" value="RXZ53480.1"/>
    <property type="molecule type" value="Genomic_DNA"/>
</dbReference>
<dbReference type="GO" id="GO:0006046">
    <property type="term" value="P:N-acetylglucosamine catabolic process"/>
    <property type="evidence" value="ECO:0007669"/>
    <property type="project" value="TreeGrafter"/>
</dbReference>
<evidence type="ECO:0000313" key="10">
    <source>
        <dbReference type="EMBL" id="RXZ53480.1"/>
    </source>
</evidence>
<dbReference type="InterPro" id="IPR006680">
    <property type="entry name" value="Amidohydro-rel"/>
</dbReference>